<feature type="transmembrane region" description="Helical" evidence="8">
    <location>
        <begin position="33"/>
        <end position="54"/>
    </location>
</feature>
<organism evidence="9 10">
    <name type="scientific">Thermovenabulum gondwanense</name>
    <dbReference type="NCBI Taxonomy" id="520767"/>
    <lineage>
        <taxon>Bacteria</taxon>
        <taxon>Bacillati</taxon>
        <taxon>Bacillota</taxon>
        <taxon>Clostridia</taxon>
        <taxon>Thermosediminibacterales</taxon>
        <taxon>Thermosediminibacteraceae</taxon>
        <taxon>Thermovenabulum</taxon>
    </lineage>
</organism>
<evidence type="ECO:0008006" key="11">
    <source>
        <dbReference type="Google" id="ProtNLM"/>
    </source>
</evidence>
<dbReference type="Proteomes" id="UP000075737">
    <property type="component" value="Unassembled WGS sequence"/>
</dbReference>
<dbReference type="GO" id="GO:0005385">
    <property type="term" value="F:zinc ion transmembrane transporter activity"/>
    <property type="evidence" value="ECO:0007669"/>
    <property type="project" value="TreeGrafter"/>
</dbReference>
<evidence type="ECO:0000256" key="5">
    <source>
        <dbReference type="ARBA" id="ARBA00022833"/>
    </source>
</evidence>
<evidence type="ECO:0000313" key="10">
    <source>
        <dbReference type="Proteomes" id="UP000075737"/>
    </source>
</evidence>
<dbReference type="EMBL" id="LOHZ01000014">
    <property type="protein sequence ID" value="KYO69185.1"/>
    <property type="molecule type" value="Genomic_DNA"/>
</dbReference>
<dbReference type="PANTHER" id="PTHR11040:SF211">
    <property type="entry name" value="ZINC TRANSPORTER ZIP11"/>
    <property type="match status" value="1"/>
</dbReference>
<keyword evidence="4 8" id="KW-0812">Transmembrane</keyword>
<dbReference type="PANTHER" id="PTHR11040">
    <property type="entry name" value="ZINC/IRON TRANSPORTER"/>
    <property type="match status" value="1"/>
</dbReference>
<dbReference type="Pfam" id="PF02535">
    <property type="entry name" value="Zip"/>
    <property type="match status" value="1"/>
</dbReference>
<dbReference type="RefSeq" id="WP_068747260.1">
    <property type="nucleotide sequence ID" value="NZ_LOHZ01000014.1"/>
</dbReference>
<accession>A0A162N456</accession>
<keyword evidence="7 8" id="KW-0472">Membrane</keyword>
<comment type="subcellular location">
    <subcellularLocation>
        <location evidence="1">Cell membrane</location>
        <topology evidence="1">Multi-pass membrane protein</topology>
    </subcellularLocation>
</comment>
<feature type="transmembrane region" description="Helical" evidence="8">
    <location>
        <begin position="7"/>
        <end position="26"/>
    </location>
</feature>
<proteinExistence type="inferred from homology"/>
<keyword evidence="5" id="KW-0862">Zinc</keyword>
<feature type="transmembrane region" description="Helical" evidence="8">
    <location>
        <begin position="154"/>
        <end position="176"/>
    </location>
</feature>
<comment type="caution">
    <text evidence="9">The sequence shown here is derived from an EMBL/GenBank/DDBJ whole genome shotgun (WGS) entry which is preliminary data.</text>
</comment>
<dbReference type="GO" id="GO:0005886">
    <property type="term" value="C:plasma membrane"/>
    <property type="evidence" value="ECO:0007669"/>
    <property type="project" value="UniProtKB-SubCell"/>
</dbReference>
<reference evidence="9 10" key="1">
    <citation type="submission" date="2015-12" db="EMBL/GenBank/DDBJ databases">
        <title>Draft genome of Thermovenabulum gondwanense isolated from a red thermophilic microbial mat colonisisng an outflow channel of a bore well.</title>
        <authorList>
            <person name="Patel B.K."/>
        </authorList>
    </citation>
    <scope>NUCLEOTIDE SEQUENCE [LARGE SCALE GENOMIC DNA]</scope>
    <source>
        <strain evidence="9 10">R270</strain>
    </source>
</reference>
<evidence type="ECO:0000256" key="8">
    <source>
        <dbReference type="SAM" id="Phobius"/>
    </source>
</evidence>
<evidence type="ECO:0000256" key="2">
    <source>
        <dbReference type="ARBA" id="ARBA00006939"/>
    </source>
</evidence>
<evidence type="ECO:0000256" key="6">
    <source>
        <dbReference type="ARBA" id="ARBA00022989"/>
    </source>
</evidence>
<sequence length="234" mass="25099">MENFIKIFLYSALSGFAVILGGIIGTKKLPDKVIAFVLTFGSGVLLAVISYSLMHEAYGLSGPIYTSIAFILGGFTFYTIEKLLERYVAKGTGIILGTTMDDVAESLSMGIGFATNTGKLGIVLALSIFLHNIPEGISSNYELISEGNFTKKTALVLSFLLAILDPFCALLGYYLLKDMGNLWHGMIMAFTGGSILFMTSTDMIPKANIIGNGMENLGLLVGFLTAFLISRILG</sequence>
<name>A0A162N456_9FIRM</name>
<dbReference type="OrthoDB" id="9787346at2"/>
<feature type="transmembrane region" description="Helical" evidence="8">
    <location>
        <begin position="182"/>
        <end position="204"/>
    </location>
</feature>
<evidence type="ECO:0000256" key="3">
    <source>
        <dbReference type="ARBA" id="ARBA00022475"/>
    </source>
</evidence>
<dbReference type="InterPro" id="IPR003689">
    <property type="entry name" value="ZIP"/>
</dbReference>
<dbReference type="STRING" id="520767.ATZ99_00580"/>
<feature type="transmembrane region" description="Helical" evidence="8">
    <location>
        <begin position="216"/>
        <end position="233"/>
    </location>
</feature>
<evidence type="ECO:0000256" key="1">
    <source>
        <dbReference type="ARBA" id="ARBA00004651"/>
    </source>
</evidence>
<evidence type="ECO:0000313" key="9">
    <source>
        <dbReference type="EMBL" id="KYO69185.1"/>
    </source>
</evidence>
<keyword evidence="10" id="KW-1185">Reference proteome</keyword>
<evidence type="ECO:0000256" key="7">
    <source>
        <dbReference type="ARBA" id="ARBA00023136"/>
    </source>
</evidence>
<keyword evidence="3" id="KW-1003">Cell membrane</keyword>
<protein>
    <recommendedName>
        <fullName evidence="11">Zinc transporter ZupT</fullName>
    </recommendedName>
</protein>
<gene>
    <name evidence="9" type="ORF">ATZ99_00580</name>
</gene>
<feature type="transmembrane region" description="Helical" evidence="8">
    <location>
        <begin position="60"/>
        <end position="80"/>
    </location>
</feature>
<comment type="similarity">
    <text evidence="2">Belongs to the ZIP transporter (TC 2.A.5) family.</text>
</comment>
<dbReference type="AlphaFoldDB" id="A0A162N456"/>
<keyword evidence="6 8" id="KW-1133">Transmembrane helix</keyword>
<evidence type="ECO:0000256" key="4">
    <source>
        <dbReference type="ARBA" id="ARBA00022692"/>
    </source>
</evidence>